<dbReference type="Pfam" id="PF13855">
    <property type="entry name" value="LRR_8"/>
    <property type="match status" value="1"/>
</dbReference>
<dbReference type="InterPro" id="IPR050333">
    <property type="entry name" value="SLRP"/>
</dbReference>
<dbReference type="AlphaFoldDB" id="A0A0M9ADI9"/>
<evidence type="ECO:0000313" key="4">
    <source>
        <dbReference type="EMBL" id="KOX81093.1"/>
    </source>
</evidence>
<protein>
    <submittedName>
        <fullName evidence="4">Podocan</fullName>
    </submittedName>
</protein>
<dbReference type="OrthoDB" id="676979at2759"/>
<evidence type="ECO:0000256" key="1">
    <source>
        <dbReference type="ARBA" id="ARBA00022614"/>
    </source>
</evidence>
<keyword evidence="1" id="KW-0433">Leucine-rich repeat</keyword>
<name>A0A0M9ADI9_9HYME</name>
<keyword evidence="2" id="KW-0677">Repeat</keyword>
<sequence length="383" mass="42264">DDDDDDEDNKLNNRHHRQQQQQRGAVHLTDEVSPAKRNLLSPTLGGGADLIDVEEKEEEVEIEDETAKAGVEIIHGIYDTVTSIDATAFLRGGRTRDPESLDDGDDQRNASGSSQGIDQTGLIGGSTPPILENGVAQRPSSTYGDDSSVPSISRRPDDHFSGKTANTASDLSSSFPTVPPTKISTAVSPTSLKEVGQINRHKGIFTQLDQLLVLNLAGNRLGSDCDNETTFFGLIRLTALDLSYNAFTRIDVRTFKDVQILDLQNNTIERIESNALPLYNLHTLEPSEKRLQKGAQLFNGLNRLTFSGNAIASVDPLAFRDCFNLKELDLSRNELTTVPDRSPQDLGPRRESEQQPLQRLVPQPRPTNRVQIQDDLPEKTCTW</sequence>
<dbReference type="InterPro" id="IPR003591">
    <property type="entry name" value="Leu-rich_rpt_typical-subtyp"/>
</dbReference>
<feature type="region of interest" description="Disordered" evidence="3">
    <location>
        <begin position="1"/>
        <end position="50"/>
    </location>
</feature>
<accession>A0A0M9ADI9</accession>
<feature type="region of interest" description="Disordered" evidence="3">
    <location>
        <begin position="337"/>
        <end position="368"/>
    </location>
</feature>
<dbReference type="Proteomes" id="UP000053105">
    <property type="component" value="Unassembled WGS sequence"/>
</dbReference>
<feature type="compositionally biased region" description="Polar residues" evidence="3">
    <location>
        <begin position="138"/>
        <end position="151"/>
    </location>
</feature>
<dbReference type="PROSITE" id="PS51450">
    <property type="entry name" value="LRR"/>
    <property type="match status" value="1"/>
</dbReference>
<dbReference type="InterPro" id="IPR032675">
    <property type="entry name" value="LRR_dom_sf"/>
</dbReference>
<organism evidence="4 5">
    <name type="scientific">Melipona quadrifasciata</name>
    <dbReference type="NCBI Taxonomy" id="166423"/>
    <lineage>
        <taxon>Eukaryota</taxon>
        <taxon>Metazoa</taxon>
        <taxon>Ecdysozoa</taxon>
        <taxon>Arthropoda</taxon>
        <taxon>Hexapoda</taxon>
        <taxon>Insecta</taxon>
        <taxon>Pterygota</taxon>
        <taxon>Neoptera</taxon>
        <taxon>Endopterygota</taxon>
        <taxon>Hymenoptera</taxon>
        <taxon>Apocrita</taxon>
        <taxon>Aculeata</taxon>
        <taxon>Apoidea</taxon>
        <taxon>Anthophila</taxon>
        <taxon>Apidae</taxon>
        <taxon>Melipona</taxon>
    </lineage>
</organism>
<dbReference type="SMART" id="SM00369">
    <property type="entry name" value="LRR_TYP"/>
    <property type="match status" value="3"/>
</dbReference>
<evidence type="ECO:0000313" key="5">
    <source>
        <dbReference type="Proteomes" id="UP000053105"/>
    </source>
</evidence>
<feature type="region of interest" description="Disordered" evidence="3">
    <location>
        <begin position="93"/>
        <end position="180"/>
    </location>
</feature>
<feature type="compositionally biased region" description="Polar residues" evidence="3">
    <location>
        <begin position="109"/>
        <end position="118"/>
    </location>
</feature>
<dbReference type="SUPFAM" id="SSF52058">
    <property type="entry name" value="L domain-like"/>
    <property type="match status" value="1"/>
</dbReference>
<feature type="compositionally biased region" description="Polar residues" evidence="3">
    <location>
        <begin position="163"/>
        <end position="180"/>
    </location>
</feature>
<evidence type="ECO:0000256" key="3">
    <source>
        <dbReference type="SAM" id="MobiDB-lite"/>
    </source>
</evidence>
<dbReference type="STRING" id="166423.A0A0M9ADI9"/>
<evidence type="ECO:0000256" key="2">
    <source>
        <dbReference type="ARBA" id="ARBA00022737"/>
    </source>
</evidence>
<dbReference type="Gene3D" id="3.80.10.10">
    <property type="entry name" value="Ribonuclease Inhibitor"/>
    <property type="match status" value="1"/>
</dbReference>
<keyword evidence="5" id="KW-1185">Reference proteome</keyword>
<dbReference type="InterPro" id="IPR001611">
    <property type="entry name" value="Leu-rich_rpt"/>
</dbReference>
<gene>
    <name evidence="4" type="ORF">WN51_10018</name>
</gene>
<reference evidence="4 5" key="1">
    <citation type="submission" date="2015-07" db="EMBL/GenBank/DDBJ databases">
        <title>The genome of Melipona quadrifasciata.</title>
        <authorList>
            <person name="Pan H."/>
            <person name="Kapheim K."/>
        </authorList>
    </citation>
    <scope>NUCLEOTIDE SEQUENCE [LARGE SCALE GENOMIC DNA]</scope>
    <source>
        <strain evidence="4">0111107301</strain>
        <tissue evidence="4">Whole body</tissue>
    </source>
</reference>
<proteinExistence type="predicted"/>
<dbReference type="PANTHER" id="PTHR45712">
    <property type="entry name" value="AGAP008170-PA"/>
    <property type="match status" value="1"/>
</dbReference>
<dbReference type="EMBL" id="KQ435692">
    <property type="protein sequence ID" value="KOX81093.1"/>
    <property type="molecule type" value="Genomic_DNA"/>
</dbReference>
<feature type="non-terminal residue" evidence="4">
    <location>
        <position position="1"/>
    </location>
</feature>
<dbReference type="PANTHER" id="PTHR45712:SF22">
    <property type="entry name" value="INSULIN-LIKE GROWTH FACTOR-BINDING PROTEIN COMPLEX ACID LABILE SUBUNIT"/>
    <property type="match status" value="1"/>
</dbReference>